<dbReference type="EMBL" id="CP120628">
    <property type="protein sequence ID" value="WEW57792.1"/>
    <property type="molecule type" value="Genomic_DNA"/>
</dbReference>
<dbReference type="GO" id="GO:0004364">
    <property type="term" value="F:glutathione transferase activity"/>
    <property type="evidence" value="ECO:0007669"/>
    <property type="project" value="UniProtKB-EC"/>
</dbReference>
<dbReference type="GO" id="GO:0005737">
    <property type="term" value="C:cytoplasm"/>
    <property type="evidence" value="ECO:0007669"/>
    <property type="project" value="UniProtKB-ARBA"/>
</dbReference>
<dbReference type="FunFam" id="1.20.1050.130:FF:000016">
    <property type="entry name" value="Glutathione S-transferase 1"/>
    <property type="match status" value="1"/>
</dbReference>
<dbReference type="EC" id="2.5.1.18" evidence="2"/>
<organism evidence="9 10">
    <name type="scientific">Emydomyces testavorans</name>
    <dbReference type="NCBI Taxonomy" id="2070801"/>
    <lineage>
        <taxon>Eukaryota</taxon>
        <taxon>Fungi</taxon>
        <taxon>Dikarya</taxon>
        <taxon>Ascomycota</taxon>
        <taxon>Pezizomycotina</taxon>
        <taxon>Eurotiomycetes</taxon>
        <taxon>Eurotiomycetidae</taxon>
        <taxon>Onygenales</taxon>
        <taxon>Nannizziopsiaceae</taxon>
        <taxon>Emydomyces</taxon>
    </lineage>
</organism>
<dbReference type="Pfam" id="PF02798">
    <property type="entry name" value="GST_N"/>
    <property type="match status" value="1"/>
</dbReference>
<protein>
    <recommendedName>
        <fullName evidence="2">glutathione transferase</fullName>
        <ecNumber evidence="2">2.5.1.18</ecNumber>
    </recommendedName>
</protein>
<dbReference type="PROSITE" id="PS50404">
    <property type="entry name" value="GST_NTER"/>
    <property type="match status" value="1"/>
</dbReference>
<sequence length="220" mass="25446">MPLKPLQLYGSLTPPNPFKVALILSELSLPYETIHIPREEIKQPPFTTLNPNGRLPALVDPNNDNLTIWESGAIITYLISEYDPNHTLSFAPHTKEHHLTQQWLHFQMSGQGPYYGQWFWFQNYHAEKVPSAIERYANEVRRVTGVLDEWLAERQFLVGDKCTFADLAFVPWQLLVPALSGLDMEKETPNVHRWIERMKSRPAVAKVMKEREELLASTKK</sequence>
<dbReference type="Pfam" id="PF00043">
    <property type="entry name" value="GST_C"/>
    <property type="match status" value="1"/>
</dbReference>
<dbReference type="InterPro" id="IPR036282">
    <property type="entry name" value="Glutathione-S-Trfase_C_sf"/>
</dbReference>
<keyword evidence="10" id="KW-1185">Reference proteome</keyword>
<evidence type="ECO:0000256" key="6">
    <source>
        <dbReference type="RuleBase" id="RU003494"/>
    </source>
</evidence>
<evidence type="ECO:0000256" key="3">
    <source>
        <dbReference type="ARBA" id="ARBA00022679"/>
    </source>
</evidence>
<dbReference type="InterPro" id="IPR010987">
    <property type="entry name" value="Glutathione-S-Trfase_C-like"/>
</dbReference>
<dbReference type="SFLD" id="SFLDG00358">
    <property type="entry name" value="Main_(cytGST)"/>
    <property type="match status" value="1"/>
</dbReference>
<feature type="domain" description="GST C-terminal" evidence="8">
    <location>
        <begin position="93"/>
        <end position="220"/>
    </location>
</feature>
<comment type="function">
    <text evidence="5">Involved in the oxidative stress response and detoxification.</text>
</comment>
<dbReference type="SFLD" id="SFLDG01151">
    <property type="entry name" value="Main.2:_Nu-like"/>
    <property type="match status" value="1"/>
</dbReference>
<dbReference type="CDD" id="cd03048">
    <property type="entry name" value="GST_N_Ure2p_like"/>
    <property type="match status" value="1"/>
</dbReference>
<dbReference type="SUPFAM" id="SSF47616">
    <property type="entry name" value="GST C-terminal domain-like"/>
    <property type="match status" value="1"/>
</dbReference>
<dbReference type="InterPro" id="IPR036249">
    <property type="entry name" value="Thioredoxin-like_sf"/>
</dbReference>
<proteinExistence type="inferred from homology"/>
<evidence type="ECO:0000313" key="10">
    <source>
        <dbReference type="Proteomes" id="UP001219355"/>
    </source>
</evidence>
<dbReference type="SUPFAM" id="SSF52833">
    <property type="entry name" value="Thioredoxin-like"/>
    <property type="match status" value="1"/>
</dbReference>
<evidence type="ECO:0000259" key="7">
    <source>
        <dbReference type="PROSITE" id="PS50404"/>
    </source>
</evidence>
<dbReference type="PANTHER" id="PTHR44051:SF3">
    <property type="entry name" value="TRANSCRIPTIONAL REGULATOR URE2"/>
    <property type="match status" value="1"/>
</dbReference>
<dbReference type="AlphaFoldDB" id="A0AAF0IIC2"/>
<dbReference type="Gene3D" id="1.20.1050.130">
    <property type="match status" value="1"/>
</dbReference>
<accession>A0AAF0IIC2</accession>
<name>A0AAF0IIC2_9EURO</name>
<dbReference type="SFLD" id="SFLDS00019">
    <property type="entry name" value="Glutathione_Transferase_(cytos"/>
    <property type="match status" value="1"/>
</dbReference>
<dbReference type="PROSITE" id="PS50405">
    <property type="entry name" value="GST_CTER"/>
    <property type="match status" value="1"/>
</dbReference>
<dbReference type="GO" id="GO:0005634">
    <property type="term" value="C:nucleus"/>
    <property type="evidence" value="ECO:0007669"/>
    <property type="project" value="UniProtKB-ARBA"/>
</dbReference>
<dbReference type="PANTHER" id="PTHR44051">
    <property type="entry name" value="GLUTATHIONE S-TRANSFERASE-RELATED"/>
    <property type="match status" value="1"/>
</dbReference>
<reference evidence="9" key="1">
    <citation type="submission" date="2023-03" db="EMBL/GenBank/DDBJ databases">
        <title>Emydomyces testavorans Genome Sequence.</title>
        <authorList>
            <person name="Hoyer L."/>
        </authorList>
    </citation>
    <scope>NUCLEOTIDE SEQUENCE</scope>
    <source>
        <strain evidence="9">16-2883</strain>
    </source>
</reference>
<dbReference type="InterPro" id="IPR004046">
    <property type="entry name" value="GST_C"/>
</dbReference>
<evidence type="ECO:0000256" key="5">
    <source>
        <dbReference type="ARBA" id="ARBA00060024"/>
    </source>
</evidence>
<dbReference type="InterPro" id="IPR040079">
    <property type="entry name" value="Glutathione_S-Trfase"/>
</dbReference>
<evidence type="ECO:0000256" key="1">
    <source>
        <dbReference type="ARBA" id="ARBA00007409"/>
    </source>
</evidence>
<keyword evidence="3 9" id="KW-0808">Transferase</keyword>
<feature type="domain" description="GST N-terminal" evidence="7">
    <location>
        <begin position="4"/>
        <end position="86"/>
    </location>
</feature>
<evidence type="ECO:0000259" key="8">
    <source>
        <dbReference type="PROSITE" id="PS50405"/>
    </source>
</evidence>
<comment type="similarity">
    <text evidence="1 6">Belongs to the GST superfamily.</text>
</comment>
<dbReference type="Proteomes" id="UP001219355">
    <property type="component" value="Chromosome 2"/>
</dbReference>
<evidence type="ECO:0000256" key="4">
    <source>
        <dbReference type="ARBA" id="ARBA00047960"/>
    </source>
</evidence>
<gene>
    <name evidence="9" type="primary">URE2</name>
    <name evidence="9" type="ORF">PRK78_003259</name>
</gene>
<evidence type="ECO:0000256" key="2">
    <source>
        <dbReference type="ARBA" id="ARBA00012452"/>
    </source>
</evidence>
<evidence type="ECO:0000313" key="9">
    <source>
        <dbReference type="EMBL" id="WEW57792.1"/>
    </source>
</evidence>
<comment type="catalytic activity">
    <reaction evidence="4">
        <text>RX + glutathione = an S-substituted glutathione + a halide anion + H(+)</text>
        <dbReference type="Rhea" id="RHEA:16437"/>
        <dbReference type="ChEBI" id="CHEBI:15378"/>
        <dbReference type="ChEBI" id="CHEBI:16042"/>
        <dbReference type="ChEBI" id="CHEBI:17792"/>
        <dbReference type="ChEBI" id="CHEBI:57925"/>
        <dbReference type="ChEBI" id="CHEBI:90779"/>
        <dbReference type="EC" id="2.5.1.18"/>
    </reaction>
</comment>
<dbReference type="InterPro" id="IPR004045">
    <property type="entry name" value="Glutathione_S-Trfase_N"/>
</dbReference>